<protein>
    <recommendedName>
        <fullName evidence="1">YlxR domain-containing protein</fullName>
    </recommendedName>
</protein>
<keyword evidence="3" id="KW-1185">Reference proteome</keyword>
<evidence type="ECO:0000313" key="2">
    <source>
        <dbReference type="EMBL" id="RMB02838.1"/>
    </source>
</evidence>
<dbReference type="SUPFAM" id="SSF64376">
    <property type="entry name" value="YlxR-like"/>
    <property type="match status" value="1"/>
</dbReference>
<proteinExistence type="predicted"/>
<dbReference type="InParanoid" id="A0A3M0BZC0"/>
<dbReference type="PANTHER" id="PTHR34215">
    <property type="entry name" value="BLL0784 PROTEIN"/>
    <property type="match status" value="1"/>
</dbReference>
<reference evidence="2 3" key="1">
    <citation type="submission" date="2018-10" db="EMBL/GenBank/DDBJ databases">
        <title>Genomic Encyclopedia of Archaeal and Bacterial Type Strains, Phase II (KMG-II): from individual species to whole genera.</title>
        <authorList>
            <person name="Goeker M."/>
        </authorList>
    </citation>
    <scope>NUCLEOTIDE SEQUENCE [LARGE SCALE GENOMIC DNA]</scope>
    <source>
        <strain evidence="2 3">DSM 25217</strain>
    </source>
</reference>
<dbReference type="InterPro" id="IPR035931">
    <property type="entry name" value="YlxR-like_sf"/>
</dbReference>
<gene>
    <name evidence="2" type="ORF">BXY39_3190</name>
</gene>
<dbReference type="PANTHER" id="PTHR34215:SF1">
    <property type="entry name" value="YLXR DOMAIN-CONTAINING PROTEIN"/>
    <property type="match status" value="1"/>
</dbReference>
<name>A0A3M0BZC0_9PROT</name>
<accession>A0A3M0BZC0</accession>
<dbReference type="AlphaFoldDB" id="A0A3M0BZC0"/>
<dbReference type="RefSeq" id="WP_121939832.1">
    <property type="nucleotide sequence ID" value="NZ_REFR01000014.1"/>
</dbReference>
<feature type="domain" description="YlxR" evidence="1">
    <location>
        <begin position="10"/>
        <end position="78"/>
    </location>
</feature>
<dbReference type="Proteomes" id="UP000271227">
    <property type="component" value="Unassembled WGS sequence"/>
</dbReference>
<dbReference type="Pfam" id="PF04296">
    <property type="entry name" value="YlxR"/>
    <property type="match status" value="1"/>
</dbReference>
<dbReference type="Gene3D" id="3.30.1330.30">
    <property type="match status" value="1"/>
</dbReference>
<dbReference type="InterPro" id="IPR029064">
    <property type="entry name" value="Ribosomal_eL30-like_sf"/>
</dbReference>
<organism evidence="2 3">
    <name type="scientific">Eilatimonas milleporae</name>
    <dbReference type="NCBI Taxonomy" id="911205"/>
    <lineage>
        <taxon>Bacteria</taxon>
        <taxon>Pseudomonadati</taxon>
        <taxon>Pseudomonadota</taxon>
        <taxon>Alphaproteobacteria</taxon>
        <taxon>Kordiimonadales</taxon>
        <taxon>Kordiimonadaceae</taxon>
        <taxon>Eilatimonas</taxon>
    </lineage>
</organism>
<dbReference type="SUPFAM" id="SSF55315">
    <property type="entry name" value="L30e-like"/>
    <property type="match status" value="1"/>
</dbReference>
<evidence type="ECO:0000259" key="1">
    <source>
        <dbReference type="Pfam" id="PF04296"/>
    </source>
</evidence>
<dbReference type="EMBL" id="REFR01000014">
    <property type="protein sequence ID" value="RMB02838.1"/>
    <property type="molecule type" value="Genomic_DNA"/>
</dbReference>
<dbReference type="InterPro" id="IPR007393">
    <property type="entry name" value="YlxR_dom"/>
</dbReference>
<dbReference type="InterPro" id="IPR037465">
    <property type="entry name" value="YlxR"/>
</dbReference>
<dbReference type="OrthoDB" id="9799836at2"/>
<evidence type="ECO:0000313" key="3">
    <source>
        <dbReference type="Proteomes" id="UP000271227"/>
    </source>
</evidence>
<comment type="caution">
    <text evidence="2">The sequence shown here is derived from an EMBL/GenBank/DDBJ whole genome shotgun (WGS) entry which is preliminary data.</text>
</comment>
<sequence length="220" mass="23359">MDDATRAPHRRCVLTGCTAPVETLVRLVMGPDGSLVPDIAAKLPGRGAWVCADGPLIAAGVRDGKLAKAVSRSLKTAVRADRVPVDLRDRIEELLERRLLDRLGLIKRSGDLVTGFDKIVAHVGASERKPSLGRPRLWLTAADGSDDGRRKLSAALKGLAPVTFFDRAALSAALGRDNVVHVLLLAGGGTERFIADLARWNGIRRKTPPAADQGPDGAGM</sequence>
<dbReference type="Gene3D" id="3.30.1230.10">
    <property type="entry name" value="YlxR-like"/>
    <property type="match status" value="1"/>
</dbReference>